<feature type="non-terminal residue" evidence="1">
    <location>
        <position position="77"/>
    </location>
</feature>
<gene>
    <name evidence="1" type="ORF">HPP92_007422</name>
</gene>
<sequence>MGRALDIQAANRRLKLRMNQHGKWILIVLHLPSTFETLAMEPNLKTTIMEDLVRSLVCKYDGVVGHPLFEEIEALKS</sequence>
<proteinExistence type="predicted"/>
<name>A0A835RK91_VANPL</name>
<organism evidence="1 2">
    <name type="scientific">Vanilla planifolia</name>
    <name type="common">Vanilla</name>
    <dbReference type="NCBI Taxonomy" id="51239"/>
    <lineage>
        <taxon>Eukaryota</taxon>
        <taxon>Viridiplantae</taxon>
        <taxon>Streptophyta</taxon>
        <taxon>Embryophyta</taxon>
        <taxon>Tracheophyta</taxon>
        <taxon>Spermatophyta</taxon>
        <taxon>Magnoliopsida</taxon>
        <taxon>Liliopsida</taxon>
        <taxon>Asparagales</taxon>
        <taxon>Orchidaceae</taxon>
        <taxon>Vanilloideae</taxon>
        <taxon>Vanilleae</taxon>
        <taxon>Vanilla</taxon>
    </lineage>
</organism>
<evidence type="ECO:0000313" key="2">
    <source>
        <dbReference type="Proteomes" id="UP000639772"/>
    </source>
</evidence>
<comment type="caution">
    <text evidence="1">The sequence shown here is derived from an EMBL/GenBank/DDBJ whole genome shotgun (WGS) entry which is preliminary data.</text>
</comment>
<dbReference type="AlphaFoldDB" id="A0A835RK91"/>
<dbReference type="OrthoDB" id="10251412at2759"/>
<accession>A0A835RK91</accession>
<dbReference type="Proteomes" id="UP000639772">
    <property type="component" value="Chromosome 3"/>
</dbReference>
<dbReference type="EMBL" id="JADCNM010000003">
    <property type="protein sequence ID" value="KAG0490559.1"/>
    <property type="molecule type" value="Genomic_DNA"/>
</dbReference>
<reference evidence="1 2" key="1">
    <citation type="journal article" date="2020" name="Nat. Food">
        <title>A phased Vanilla planifolia genome enables genetic improvement of flavour and production.</title>
        <authorList>
            <person name="Hasing T."/>
            <person name="Tang H."/>
            <person name="Brym M."/>
            <person name="Khazi F."/>
            <person name="Huang T."/>
            <person name="Chambers A.H."/>
        </authorList>
    </citation>
    <scope>NUCLEOTIDE SEQUENCE [LARGE SCALE GENOMIC DNA]</scope>
    <source>
        <tissue evidence="1">Leaf</tissue>
    </source>
</reference>
<evidence type="ECO:0000313" key="1">
    <source>
        <dbReference type="EMBL" id="KAG0490559.1"/>
    </source>
</evidence>
<protein>
    <submittedName>
        <fullName evidence="1">Uncharacterized protein</fullName>
    </submittedName>
</protein>